<dbReference type="PRINTS" id="PR00164">
    <property type="entry name" value="ABC2TRNSPORT"/>
</dbReference>
<proteinExistence type="inferred from homology"/>
<accession>A0A329QX12</accession>
<reference evidence="8 9" key="1">
    <citation type="submission" date="2018-06" db="EMBL/GenBank/DDBJ databases">
        <title>Phytoactinopolyspora halophila sp. nov., a novel halophilic actinomycete isolated from a saline soil in China.</title>
        <authorList>
            <person name="Tang S.-K."/>
        </authorList>
    </citation>
    <scope>NUCLEOTIDE SEQUENCE [LARGE SCALE GENOMIC DNA]</scope>
    <source>
        <strain evidence="8 9">YIM 96934</strain>
    </source>
</reference>
<dbReference type="GO" id="GO:0140359">
    <property type="term" value="F:ABC-type transporter activity"/>
    <property type="evidence" value="ECO:0007669"/>
    <property type="project" value="InterPro"/>
</dbReference>
<dbReference type="InterPro" id="IPR051784">
    <property type="entry name" value="Nod_factor_ABC_transporter"/>
</dbReference>
<keyword evidence="3 6" id="KW-1133">Transmembrane helix</keyword>
<comment type="subcellular location">
    <subcellularLocation>
        <location evidence="6">Cell membrane</location>
        <topology evidence="6">Multi-pass membrane protein</topology>
    </subcellularLocation>
    <subcellularLocation>
        <location evidence="1">Membrane</location>
        <topology evidence="1">Multi-pass membrane protein</topology>
    </subcellularLocation>
</comment>
<dbReference type="Pfam" id="PF01061">
    <property type="entry name" value="ABC2_membrane"/>
    <property type="match status" value="1"/>
</dbReference>
<feature type="domain" description="ABC transmembrane type-2" evidence="7">
    <location>
        <begin position="19"/>
        <end position="251"/>
    </location>
</feature>
<keyword evidence="6" id="KW-1003">Cell membrane</keyword>
<dbReference type="GO" id="GO:0043190">
    <property type="term" value="C:ATP-binding cassette (ABC) transporter complex"/>
    <property type="evidence" value="ECO:0007669"/>
    <property type="project" value="InterPro"/>
</dbReference>
<gene>
    <name evidence="8" type="ORF">DPM12_07125</name>
</gene>
<keyword evidence="5" id="KW-0046">Antibiotic resistance</keyword>
<keyword evidence="2 6" id="KW-0812">Transmembrane</keyword>
<protein>
    <recommendedName>
        <fullName evidence="6">Transport permease protein</fullName>
    </recommendedName>
</protein>
<dbReference type="EMBL" id="QMIG01000004">
    <property type="protein sequence ID" value="RAW16516.1"/>
    <property type="molecule type" value="Genomic_DNA"/>
</dbReference>
<dbReference type="InterPro" id="IPR000412">
    <property type="entry name" value="ABC_2_transport"/>
</dbReference>
<dbReference type="GO" id="GO:0046677">
    <property type="term" value="P:response to antibiotic"/>
    <property type="evidence" value="ECO:0007669"/>
    <property type="project" value="UniProtKB-KW"/>
</dbReference>
<feature type="transmembrane region" description="Helical" evidence="6">
    <location>
        <begin position="21"/>
        <end position="43"/>
    </location>
</feature>
<feature type="transmembrane region" description="Helical" evidence="6">
    <location>
        <begin position="172"/>
        <end position="190"/>
    </location>
</feature>
<feature type="transmembrane region" description="Helical" evidence="6">
    <location>
        <begin position="136"/>
        <end position="160"/>
    </location>
</feature>
<name>A0A329QX12_9ACTN</name>
<evidence type="ECO:0000256" key="1">
    <source>
        <dbReference type="ARBA" id="ARBA00004141"/>
    </source>
</evidence>
<comment type="caution">
    <text evidence="8">The sequence shown here is derived from an EMBL/GenBank/DDBJ whole genome shotgun (WGS) entry which is preliminary data.</text>
</comment>
<dbReference type="PANTHER" id="PTHR43229">
    <property type="entry name" value="NODULATION PROTEIN J"/>
    <property type="match status" value="1"/>
</dbReference>
<dbReference type="AlphaFoldDB" id="A0A329QX12"/>
<comment type="similarity">
    <text evidence="6">Belongs to the ABC-2 integral membrane protein family.</text>
</comment>
<dbReference type="OrthoDB" id="9778589at2"/>
<keyword evidence="6" id="KW-0813">Transport</keyword>
<evidence type="ECO:0000313" key="9">
    <source>
        <dbReference type="Proteomes" id="UP000250462"/>
    </source>
</evidence>
<organism evidence="8 9">
    <name type="scientific">Phytoactinopolyspora halophila</name>
    <dbReference type="NCBI Taxonomy" id="1981511"/>
    <lineage>
        <taxon>Bacteria</taxon>
        <taxon>Bacillati</taxon>
        <taxon>Actinomycetota</taxon>
        <taxon>Actinomycetes</taxon>
        <taxon>Jiangellales</taxon>
        <taxon>Jiangellaceae</taxon>
        <taxon>Phytoactinopolyspora</taxon>
    </lineage>
</organism>
<dbReference type="InterPro" id="IPR013525">
    <property type="entry name" value="ABC2_TM"/>
</dbReference>
<dbReference type="PROSITE" id="PS51012">
    <property type="entry name" value="ABC_TM2"/>
    <property type="match status" value="1"/>
</dbReference>
<feature type="transmembrane region" description="Helical" evidence="6">
    <location>
        <begin position="105"/>
        <end position="130"/>
    </location>
</feature>
<evidence type="ECO:0000259" key="7">
    <source>
        <dbReference type="PROSITE" id="PS51012"/>
    </source>
</evidence>
<evidence type="ECO:0000256" key="4">
    <source>
        <dbReference type="ARBA" id="ARBA00023136"/>
    </source>
</evidence>
<evidence type="ECO:0000256" key="6">
    <source>
        <dbReference type="RuleBase" id="RU361157"/>
    </source>
</evidence>
<dbReference type="PANTHER" id="PTHR43229:SF2">
    <property type="entry name" value="NODULATION PROTEIN J"/>
    <property type="match status" value="1"/>
</dbReference>
<dbReference type="Proteomes" id="UP000250462">
    <property type="component" value="Unassembled WGS sequence"/>
</dbReference>
<dbReference type="InterPro" id="IPR047817">
    <property type="entry name" value="ABC2_TM_bact-type"/>
</dbReference>
<evidence type="ECO:0000313" key="8">
    <source>
        <dbReference type="EMBL" id="RAW16516.1"/>
    </source>
</evidence>
<evidence type="ECO:0000256" key="3">
    <source>
        <dbReference type="ARBA" id="ARBA00022989"/>
    </source>
</evidence>
<dbReference type="PIRSF" id="PIRSF006648">
    <property type="entry name" value="DrrB"/>
    <property type="match status" value="1"/>
</dbReference>
<evidence type="ECO:0000256" key="5">
    <source>
        <dbReference type="ARBA" id="ARBA00023251"/>
    </source>
</evidence>
<evidence type="ECO:0000256" key="2">
    <source>
        <dbReference type="ARBA" id="ARBA00022692"/>
    </source>
</evidence>
<feature type="transmembrane region" description="Helical" evidence="6">
    <location>
        <begin position="226"/>
        <end position="248"/>
    </location>
</feature>
<keyword evidence="9" id="KW-1185">Reference proteome</keyword>
<keyword evidence="4 6" id="KW-0472">Membrane</keyword>
<feature type="transmembrane region" description="Helical" evidence="6">
    <location>
        <begin position="63"/>
        <end position="85"/>
    </location>
</feature>
<sequence length="254" mass="27650">MWNRALAHWLAHYRRVWRGTIISGILQPLFFLLAMGMGLGTLVDAGTSGGIEGVDYLLFLAPGILAAQAMQTAVFESTFPVLGAIKWQRQYHAMLAAPLGIPDIVLGHLVFVMMRVAMTSTIFVTIATLFGAITSWWVLLALPVAVLTGLAFAAPVVAFAARQRNESGFNMLFRFIVLPMFLFSGTFFPVEQLPTALELIARITPLWHAVELCRGLALETMTLAGAAAHVAYLVVLAGIGIQLALMSVRKRLIL</sequence>